<dbReference type="OrthoDB" id="4475716at2"/>
<feature type="active site" description="Proton acceptor" evidence="6">
    <location>
        <position position="370"/>
    </location>
</feature>
<dbReference type="InterPro" id="IPR020610">
    <property type="entry name" value="Thiolase_AS"/>
</dbReference>
<dbReference type="InterPro" id="IPR020613">
    <property type="entry name" value="Thiolase_CS"/>
</dbReference>
<protein>
    <recommendedName>
        <fullName evidence="5">Probable acetyl-CoA acetyltransferase</fullName>
        <ecNumber evidence="2">2.3.1.9</ecNumber>
    </recommendedName>
</protein>
<evidence type="ECO:0000256" key="5">
    <source>
        <dbReference type="ARBA" id="ARBA00040529"/>
    </source>
</evidence>
<dbReference type="NCBIfam" id="TIGR01930">
    <property type="entry name" value="AcCoA-C-Actrans"/>
    <property type="match status" value="1"/>
</dbReference>
<keyword evidence="11" id="KW-1185">Reference proteome</keyword>
<feature type="domain" description="Thiolase N-terminal" evidence="8">
    <location>
        <begin position="5"/>
        <end position="253"/>
    </location>
</feature>
<dbReference type="RefSeq" id="WP_047262687.1">
    <property type="nucleotide sequence ID" value="NZ_CP011542.1"/>
</dbReference>
<evidence type="ECO:0000256" key="3">
    <source>
        <dbReference type="ARBA" id="ARBA00022679"/>
    </source>
</evidence>
<comment type="similarity">
    <text evidence="1 7">Belongs to the thiolase-like superfamily. Thiolase family.</text>
</comment>
<dbReference type="EMBL" id="CP011542">
    <property type="protein sequence ID" value="AKK06710.1"/>
    <property type="molecule type" value="Genomic_DNA"/>
</dbReference>
<evidence type="ECO:0000259" key="9">
    <source>
        <dbReference type="Pfam" id="PF02803"/>
    </source>
</evidence>
<dbReference type="PANTHER" id="PTHR18919:SF107">
    <property type="entry name" value="ACETYL-COA ACETYLTRANSFERASE, CYTOSOLIC"/>
    <property type="match status" value="1"/>
</dbReference>
<dbReference type="SUPFAM" id="SSF53901">
    <property type="entry name" value="Thiolase-like"/>
    <property type="match status" value="2"/>
</dbReference>
<evidence type="ECO:0000256" key="6">
    <source>
        <dbReference type="PIRSR" id="PIRSR000429-1"/>
    </source>
</evidence>
<evidence type="ECO:0000313" key="11">
    <source>
        <dbReference type="Proteomes" id="UP000035199"/>
    </source>
</evidence>
<reference evidence="11" key="2">
    <citation type="submission" date="2015-05" db="EMBL/GenBank/DDBJ databases">
        <title>Complete genome sequence of Corynebacterium mustelae DSM 45274, isolated from various tissues of a male ferret with lethal sepsis.</title>
        <authorList>
            <person name="Ruckert C."/>
            <person name="Albersmeier A."/>
            <person name="Winkler A."/>
            <person name="Tauch A."/>
        </authorList>
    </citation>
    <scope>NUCLEOTIDE SEQUENCE [LARGE SCALE GENOMIC DNA]</scope>
    <source>
        <strain evidence="11">DSM 45274</strain>
    </source>
</reference>
<keyword evidence="4 7" id="KW-0012">Acyltransferase</keyword>
<feature type="active site" description="Proton acceptor" evidence="6">
    <location>
        <position position="340"/>
    </location>
</feature>
<dbReference type="Gene3D" id="3.40.47.10">
    <property type="match status" value="1"/>
</dbReference>
<name>A0A0G3H1V1_9CORY</name>
<dbReference type="Proteomes" id="UP000035199">
    <property type="component" value="Chromosome"/>
</dbReference>
<evidence type="ECO:0000259" key="8">
    <source>
        <dbReference type="Pfam" id="PF00108"/>
    </source>
</evidence>
<evidence type="ECO:0000256" key="1">
    <source>
        <dbReference type="ARBA" id="ARBA00010982"/>
    </source>
</evidence>
<dbReference type="PANTHER" id="PTHR18919">
    <property type="entry name" value="ACETYL-COA C-ACYLTRANSFERASE"/>
    <property type="match status" value="1"/>
</dbReference>
<dbReference type="GO" id="GO:0006635">
    <property type="term" value="P:fatty acid beta-oxidation"/>
    <property type="evidence" value="ECO:0007669"/>
    <property type="project" value="TreeGrafter"/>
</dbReference>
<feature type="domain" description="Thiolase C-terminal" evidence="9">
    <location>
        <begin position="262"/>
        <end position="382"/>
    </location>
</feature>
<organism evidence="10 11">
    <name type="scientific">Corynebacterium mustelae</name>
    <dbReference type="NCBI Taxonomy" id="571915"/>
    <lineage>
        <taxon>Bacteria</taxon>
        <taxon>Bacillati</taxon>
        <taxon>Actinomycetota</taxon>
        <taxon>Actinomycetes</taxon>
        <taxon>Mycobacteriales</taxon>
        <taxon>Corynebacteriaceae</taxon>
        <taxon>Corynebacterium</taxon>
    </lineage>
</organism>
<evidence type="ECO:0000256" key="4">
    <source>
        <dbReference type="ARBA" id="ARBA00023315"/>
    </source>
</evidence>
<evidence type="ECO:0000313" key="10">
    <source>
        <dbReference type="EMBL" id="AKK06710.1"/>
    </source>
</evidence>
<gene>
    <name evidence="10" type="primary">phbA</name>
    <name evidence="10" type="ORF">CMUST_11995</name>
</gene>
<dbReference type="AlphaFoldDB" id="A0A0G3H1V1"/>
<dbReference type="STRING" id="571915.CMUST_11995"/>
<dbReference type="PIRSF" id="PIRSF000429">
    <property type="entry name" value="Ac-CoA_Ac_transf"/>
    <property type="match status" value="1"/>
</dbReference>
<feature type="active site" description="Acyl-thioester intermediate" evidence="6">
    <location>
        <position position="90"/>
    </location>
</feature>
<reference evidence="10 11" key="1">
    <citation type="journal article" date="2015" name="Genome Announc.">
        <title>Complete Genome Sequence of the Type Strain Corynebacterium mustelae DSM 45274, Isolated from Various Tissues of a Male Ferret with Lethal Sepsis.</title>
        <authorList>
            <person name="Ruckert C."/>
            <person name="Eimer J."/>
            <person name="Winkler A."/>
            <person name="Tauch A."/>
        </authorList>
    </citation>
    <scope>NUCLEOTIDE SEQUENCE [LARGE SCALE GENOMIC DNA]</scope>
    <source>
        <strain evidence="10 11">DSM 45274</strain>
    </source>
</reference>
<dbReference type="GO" id="GO:0003985">
    <property type="term" value="F:acetyl-CoA C-acetyltransferase activity"/>
    <property type="evidence" value="ECO:0007669"/>
    <property type="project" value="UniProtKB-EC"/>
</dbReference>
<dbReference type="InterPro" id="IPR002155">
    <property type="entry name" value="Thiolase"/>
</dbReference>
<dbReference type="InterPro" id="IPR020617">
    <property type="entry name" value="Thiolase_C"/>
</dbReference>
<dbReference type="PROSITE" id="PS00099">
    <property type="entry name" value="THIOLASE_3"/>
    <property type="match status" value="1"/>
</dbReference>
<keyword evidence="3 7" id="KW-0808">Transferase</keyword>
<dbReference type="Pfam" id="PF02803">
    <property type="entry name" value="Thiolase_C"/>
    <property type="match status" value="1"/>
</dbReference>
<dbReference type="KEGG" id="cmv:CMUST_11995"/>
<dbReference type="PROSITE" id="PS00737">
    <property type="entry name" value="THIOLASE_2"/>
    <property type="match status" value="1"/>
</dbReference>
<evidence type="ECO:0000256" key="2">
    <source>
        <dbReference type="ARBA" id="ARBA00012705"/>
    </source>
</evidence>
<dbReference type="PATRIC" id="fig|571915.4.peg.2561"/>
<dbReference type="InterPro" id="IPR016039">
    <property type="entry name" value="Thiolase-like"/>
</dbReference>
<sequence>MHEDVFIIGAARTPIGKFNGSLAGLNCAELGAIPAAAAIERAHVSPADIGSVVVGNVIPTRPEDLYLSRMVGREVGVPEGAAAFNVNRLCGSGAQAIVSAALEICHGVADIALAGGVESMSNAPYSVTGLRHGVRMGDSMNRDWMIGTLNCPFDQVHMGITAENIAAELGISRHDQDEFAALSQERAAQAQNAGLFDAEIVAVGDFSRDEHPRPTTVEKLSGLRPAFQKDGTVTPGNSSGINDGAAFTVLASTSAVKTHNLSPLARIAGWAVAGVAPHLMGLGPIPAVPKALAQAGISLADIGVIESNEAFAAQALAVSRELGFDPAIVNPNGGAIALGHPLGATGAILTVKAIYHMQRHNLRYGLVTMCIGGGQGIAVVLENPGVSL</sequence>
<proteinExistence type="inferred from homology"/>
<accession>A0A0G3H1V1</accession>
<dbReference type="FunFam" id="3.40.47.10:FF:000010">
    <property type="entry name" value="Acetyl-CoA acetyltransferase (Thiolase)"/>
    <property type="match status" value="1"/>
</dbReference>
<dbReference type="CDD" id="cd00751">
    <property type="entry name" value="thiolase"/>
    <property type="match status" value="1"/>
</dbReference>
<evidence type="ECO:0000256" key="7">
    <source>
        <dbReference type="RuleBase" id="RU003557"/>
    </source>
</evidence>
<dbReference type="EC" id="2.3.1.9" evidence="2"/>
<dbReference type="Pfam" id="PF00108">
    <property type="entry name" value="Thiolase_N"/>
    <property type="match status" value="1"/>
</dbReference>
<dbReference type="InterPro" id="IPR020616">
    <property type="entry name" value="Thiolase_N"/>
</dbReference>